<keyword evidence="1" id="KW-0812">Transmembrane</keyword>
<feature type="transmembrane region" description="Helical" evidence="1">
    <location>
        <begin position="88"/>
        <end position="106"/>
    </location>
</feature>
<evidence type="ECO:0000313" key="2">
    <source>
        <dbReference type="EMBL" id="VEH16039.1"/>
    </source>
</evidence>
<sequence length="248" mass="28434">MKTNENKQDFIKLYNKGTKHGFVKSFRLKIYMSKVSRPFEIAIPFFSSCNHNLANSYCETHEKVLPLQRKSNKKHIKSLNITLMDTSMLIYPLLVFVIGFAAMIYMKTKGRNTKGNYVVAGRQYIKKFYPNLDVQQYEIVEGKITYSITAVHIPVLIAYNPSELYLFPVVRNMTGTKLNTPEGLEEHNEHIPVLSIQQIGITEKGDKMAFVVRGKETVINFSKRNSFNEDQSEEVSNFLTTMAQAADN</sequence>
<keyword evidence="1" id="KW-0472">Membrane</keyword>
<reference evidence="2 3" key="1">
    <citation type="submission" date="2018-12" db="EMBL/GenBank/DDBJ databases">
        <authorList>
            <consortium name="Pathogen Informatics"/>
        </authorList>
    </citation>
    <scope>NUCLEOTIDE SEQUENCE [LARGE SCALE GENOMIC DNA]</scope>
    <source>
        <strain evidence="2 3">NCTC13071</strain>
    </source>
</reference>
<keyword evidence="1" id="KW-1133">Transmembrane helix</keyword>
<organism evidence="2 3">
    <name type="scientific">Segatella oris</name>
    <dbReference type="NCBI Taxonomy" id="28135"/>
    <lineage>
        <taxon>Bacteria</taxon>
        <taxon>Pseudomonadati</taxon>
        <taxon>Bacteroidota</taxon>
        <taxon>Bacteroidia</taxon>
        <taxon>Bacteroidales</taxon>
        <taxon>Prevotellaceae</taxon>
        <taxon>Segatella</taxon>
    </lineage>
</organism>
<name>A0A3S4VAM8_9BACT</name>
<dbReference type="AlphaFoldDB" id="A0A3S4VAM8"/>
<protein>
    <submittedName>
        <fullName evidence="2">Uncharacterized protein</fullName>
    </submittedName>
</protein>
<gene>
    <name evidence="2" type="ORF">NCTC13071_02056</name>
</gene>
<dbReference type="Proteomes" id="UP000274578">
    <property type="component" value="Chromosome 1"/>
</dbReference>
<proteinExistence type="predicted"/>
<evidence type="ECO:0000313" key="3">
    <source>
        <dbReference type="Proteomes" id="UP000274578"/>
    </source>
</evidence>
<accession>A0A3S4VAM8</accession>
<dbReference type="EMBL" id="LR134384">
    <property type="protein sequence ID" value="VEH16039.1"/>
    <property type="molecule type" value="Genomic_DNA"/>
</dbReference>
<dbReference type="KEGG" id="poc:NCTC13071_02056"/>
<evidence type="ECO:0000256" key="1">
    <source>
        <dbReference type="SAM" id="Phobius"/>
    </source>
</evidence>